<gene>
    <name evidence="3" type="primary">spoIIGA</name>
    <name evidence="3" type="ORF">N7Z68_06610</name>
</gene>
<feature type="transmembrane region" description="Helical" evidence="2">
    <location>
        <begin position="129"/>
        <end position="147"/>
    </location>
</feature>
<sequence length="307" mass="35899">MTIYLDVIWFLNLCIDFLLIWITAITLKRTIHKWRLFLAALFASLIVFFMFTPIGHLFYQPWMKILYSMAIVWIAFGFYRLTYFIQNLFMFYFVTFMTGGGLFALHFFWQTEVEVLDGVMFTKTSGFGSTFSWLFVLIGFPLVWLFSKHQLKQVEARKIHYEQVVSVEISIGHELLYVKGLVDSGNQLHDPISRAPVMVLEKDALHSMLNKEEIELLLDYENMEKIYQENHPFAERIRIIPYRVVGKDQQFMIAIKPDRVKVTTADEQHLVKKVLIGINDMKLSNDGDYQCIVHPKMLVAGEGKKLA</sequence>
<keyword evidence="1" id="KW-0064">Aspartyl protease</keyword>
<feature type="transmembrane region" description="Helical" evidence="2">
    <location>
        <begin position="36"/>
        <end position="59"/>
    </location>
</feature>
<dbReference type="PIRSF" id="PIRSF018571">
    <property type="entry name" value="SpoIIGA"/>
    <property type="match status" value="1"/>
</dbReference>
<keyword evidence="1 2" id="KW-0472">Membrane</keyword>
<dbReference type="EMBL" id="JAOTPO010000003">
    <property type="protein sequence ID" value="MDE5413051.1"/>
    <property type="molecule type" value="Genomic_DNA"/>
</dbReference>
<name>A0ABT5VC63_9BACI</name>
<keyword evidence="1" id="KW-0749">Sporulation</keyword>
<comment type="subcellular location">
    <subcellularLocation>
        <location evidence="1">Cell membrane</location>
    </subcellularLocation>
</comment>
<keyword evidence="2" id="KW-1133">Transmembrane helix</keyword>
<evidence type="ECO:0000313" key="4">
    <source>
        <dbReference type="Proteomes" id="UP001148125"/>
    </source>
</evidence>
<keyword evidence="1" id="KW-0645">Protease</keyword>
<organism evidence="3 4">
    <name type="scientific">Alkalihalobacterium chitinilyticum</name>
    <dbReference type="NCBI Taxonomy" id="2980103"/>
    <lineage>
        <taxon>Bacteria</taxon>
        <taxon>Bacillati</taxon>
        <taxon>Bacillota</taxon>
        <taxon>Bacilli</taxon>
        <taxon>Bacillales</taxon>
        <taxon>Bacillaceae</taxon>
        <taxon>Alkalihalobacterium</taxon>
    </lineage>
</organism>
<dbReference type="Proteomes" id="UP001148125">
    <property type="component" value="Unassembled WGS sequence"/>
</dbReference>
<dbReference type="InterPro" id="IPR005081">
    <property type="entry name" value="SpoIIGA"/>
</dbReference>
<feature type="transmembrane region" description="Helical" evidence="2">
    <location>
        <begin position="89"/>
        <end position="109"/>
    </location>
</feature>
<feature type="transmembrane region" description="Helical" evidence="2">
    <location>
        <begin position="65"/>
        <end position="82"/>
    </location>
</feature>
<keyword evidence="4" id="KW-1185">Reference proteome</keyword>
<dbReference type="NCBIfam" id="TIGR02854">
    <property type="entry name" value="spore_II_GA"/>
    <property type="match status" value="1"/>
</dbReference>
<dbReference type="EC" id="3.4.23.-" evidence="1"/>
<accession>A0ABT5VC63</accession>
<keyword evidence="1" id="KW-1003">Cell membrane</keyword>
<evidence type="ECO:0000313" key="3">
    <source>
        <dbReference type="EMBL" id="MDE5413051.1"/>
    </source>
</evidence>
<dbReference type="Pfam" id="PF03419">
    <property type="entry name" value="Peptidase_U4"/>
    <property type="match status" value="1"/>
</dbReference>
<comment type="caution">
    <text evidence="3">The sequence shown here is derived from an EMBL/GenBank/DDBJ whole genome shotgun (WGS) entry which is preliminary data.</text>
</comment>
<evidence type="ECO:0000256" key="1">
    <source>
        <dbReference type="PIRNR" id="PIRNR018571"/>
    </source>
</evidence>
<protein>
    <recommendedName>
        <fullName evidence="1">Sporulation sigma-E factor-processing peptidase</fullName>
        <ecNumber evidence="1">3.4.23.-</ecNumber>
    </recommendedName>
    <alternativeName>
        <fullName evidence="1">Membrane-associated aspartic protease</fullName>
    </alternativeName>
    <alternativeName>
        <fullName evidence="1">Stage II sporulation protein GA</fullName>
    </alternativeName>
</protein>
<keyword evidence="2" id="KW-0812">Transmembrane</keyword>
<reference evidence="3" key="1">
    <citation type="submission" date="2024-05" db="EMBL/GenBank/DDBJ databases">
        <title>Alkalihalobacillus sp. strain MEB203 novel alkaliphilic bacterium from Lonar Lake, India.</title>
        <authorList>
            <person name="Joshi A."/>
            <person name="Thite S."/>
            <person name="Mengade P."/>
        </authorList>
    </citation>
    <scope>NUCLEOTIDE SEQUENCE</scope>
    <source>
        <strain evidence="3">MEB 203</strain>
    </source>
</reference>
<feature type="transmembrane region" description="Helical" evidence="2">
    <location>
        <begin position="6"/>
        <end position="24"/>
    </location>
</feature>
<keyword evidence="1" id="KW-0378">Hydrolase</keyword>
<proteinExistence type="inferred from homology"/>
<comment type="function">
    <text evidence="1">Probable aspartic protease that is responsible for the proteolytic cleavage of the RNA polymerase sigma E factor (SigE/spoIIGB) to yield the active peptide in the mother cell during sporulation. Responds to a signal from the forespore that is triggered by the extracellular signal protein SpoIIR.</text>
</comment>
<comment type="similarity">
    <text evidence="1">Belongs to the peptidase U4 family.</text>
</comment>
<comment type="subunit">
    <text evidence="1">Self-associates. Interacts with SigE. Interacts with SpoIIR.</text>
</comment>
<evidence type="ECO:0000256" key="2">
    <source>
        <dbReference type="SAM" id="Phobius"/>
    </source>
</evidence>
<dbReference type="RefSeq" id="WP_275117669.1">
    <property type="nucleotide sequence ID" value="NZ_JAOTPO010000003.1"/>
</dbReference>